<dbReference type="EMBL" id="CZPT02000193">
    <property type="protein sequence ID" value="SCU64927.1"/>
    <property type="molecule type" value="Genomic_DNA"/>
</dbReference>
<accession>A0A1G4HZZ6</accession>
<feature type="transmembrane region" description="Helical" evidence="14">
    <location>
        <begin position="171"/>
        <end position="194"/>
    </location>
</feature>
<feature type="compositionally biased region" description="Polar residues" evidence="15">
    <location>
        <begin position="1"/>
        <end position="14"/>
    </location>
</feature>
<proteinExistence type="inferred from homology"/>
<comment type="subcellular location">
    <subcellularLocation>
        <location evidence="1 14">Endoplasmic reticulum membrane</location>
        <topology evidence="1 14">Multi-pass membrane protein</topology>
    </subcellularLocation>
</comment>
<keyword evidence="11" id="KW-0443">Lipid metabolism</keyword>
<dbReference type="VEuPathDB" id="TriTrypDB:TEOVI_000540800"/>
<reference evidence="16" key="1">
    <citation type="submission" date="2016-09" db="EMBL/GenBank/DDBJ databases">
        <authorList>
            <person name="Hebert L."/>
            <person name="Moumen B."/>
        </authorList>
    </citation>
    <scope>NUCLEOTIDE SEQUENCE [LARGE SCALE GENOMIC DNA]</scope>
    <source>
        <strain evidence="16">OVI</strain>
    </source>
</reference>
<dbReference type="GO" id="GO:0004144">
    <property type="term" value="F:diacylglycerol O-acyltransferase activity"/>
    <property type="evidence" value="ECO:0007669"/>
    <property type="project" value="TreeGrafter"/>
</dbReference>
<keyword evidence="12 14" id="KW-0472">Membrane</keyword>
<evidence type="ECO:0000256" key="7">
    <source>
        <dbReference type="ARBA" id="ARBA00022692"/>
    </source>
</evidence>
<keyword evidence="6 14" id="KW-0808">Transferase</keyword>
<comment type="caution">
    <text evidence="16">The sequence shown here is derived from an EMBL/GenBank/DDBJ whole genome shotgun (WGS) entry which is preliminary data.</text>
</comment>
<evidence type="ECO:0000313" key="16">
    <source>
        <dbReference type="EMBL" id="SCU64927.1"/>
    </source>
</evidence>
<evidence type="ECO:0000256" key="9">
    <source>
        <dbReference type="ARBA" id="ARBA00022824"/>
    </source>
</evidence>
<evidence type="ECO:0000256" key="3">
    <source>
        <dbReference type="ARBA" id="ARBA00005189"/>
    </source>
</evidence>
<name>A0A1G4HZZ6_TRYEQ</name>
<evidence type="ECO:0000256" key="6">
    <source>
        <dbReference type="ARBA" id="ARBA00022679"/>
    </source>
</evidence>
<dbReference type="GO" id="GO:0019432">
    <property type="term" value="P:triglyceride biosynthetic process"/>
    <property type="evidence" value="ECO:0007669"/>
    <property type="project" value="TreeGrafter"/>
</dbReference>
<dbReference type="AlphaFoldDB" id="A0A1G4HZZ6"/>
<sequence length="490" mass="55509">MLQKISAESASSYNAEFDPTPPATVEEMHRQLDLIIEACKRLEDLKTSGVRLTHREVLKLRKAYWLAVGETQKLRRDNSSRTGSLDGLETSETSTVDRPLSSGSSVQVNCSDDMGLKRQDAKALSCDEELVKLEKCVEERPEAHTFDVVHDLAEAMNTGWRIFGIPLERRLQTLAVSVFNFFAYVSLSLMLIVVMMVNQVTMVFVILYVLYIFTIGRPKHPLKKKDALMSLGIWHHFTNYFPVRLVVPQKVRCQFDSNKNYLFIYHPHGINSFGALSCFMLDTMNLRTILPGIRIHLQTLKLNFYIPFWRELAVAGGCGDASAQCIRDTLRKGPGECVALVVGGAKESLLARPKRNEVALQDRKGFVRIALQEGTSLVPVYGFGENDVYRIPRFAESNAWRRVEGLVRKYTRFAIPLVKGRGWFNYGFGLSPHRCPITVVFGEPIEVPRIPEPTAEEVQIWHAKYVEALQRLFSENHTVFAADSKGLVIR</sequence>
<evidence type="ECO:0000256" key="8">
    <source>
        <dbReference type="ARBA" id="ARBA00022798"/>
    </source>
</evidence>
<evidence type="ECO:0000256" key="13">
    <source>
        <dbReference type="ARBA" id="ARBA00023315"/>
    </source>
</evidence>
<keyword evidence="8" id="KW-0319">Glycerol metabolism</keyword>
<evidence type="ECO:0000256" key="12">
    <source>
        <dbReference type="ARBA" id="ARBA00023136"/>
    </source>
</evidence>
<keyword evidence="9 14" id="KW-0256">Endoplasmic reticulum</keyword>
<dbReference type="GeneID" id="92379348"/>
<keyword evidence="10 14" id="KW-1133">Transmembrane helix</keyword>
<dbReference type="CDD" id="cd07987">
    <property type="entry name" value="LPLAT_MGAT-like"/>
    <property type="match status" value="1"/>
</dbReference>
<dbReference type="InterPro" id="IPR007130">
    <property type="entry name" value="DAGAT"/>
</dbReference>
<gene>
    <name evidence="16" type="ORF">TEOVI_000540800</name>
</gene>
<feature type="region of interest" description="Disordered" evidence="15">
    <location>
        <begin position="76"/>
        <end position="105"/>
    </location>
</feature>
<dbReference type="Proteomes" id="UP000195570">
    <property type="component" value="Unassembled WGS sequence"/>
</dbReference>
<keyword evidence="5" id="KW-0444">Lipid biosynthesis</keyword>
<comment type="pathway">
    <text evidence="2">Glycerolipid metabolism; triacylglycerol biosynthesis.</text>
</comment>
<dbReference type="GO" id="GO:0006071">
    <property type="term" value="P:glycerol metabolic process"/>
    <property type="evidence" value="ECO:0007669"/>
    <property type="project" value="UniProtKB-KW"/>
</dbReference>
<feature type="region of interest" description="Disordered" evidence="15">
    <location>
        <begin position="1"/>
        <end position="21"/>
    </location>
</feature>
<keyword evidence="7 14" id="KW-0812">Transmembrane</keyword>
<dbReference type="Pfam" id="PF03982">
    <property type="entry name" value="DAGAT"/>
    <property type="match status" value="1"/>
</dbReference>
<evidence type="ECO:0000256" key="4">
    <source>
        <dbReference type="ARBA" id="ARBA00005420"/>
    </source>
</evidence>
<evidence type="ECO:0000256" key="14">
    <source>
        <dbReference type="RuleBase" id="RU367023"/>
    </source>
</evidence>
<dbReference type="PANTHER" id="PTHR12317:SF0">
    <property type="entry name" value="ACYLTRANSFERASE"/>
    <property type="match status" value="1"/>
</dbReference>
<evidence type="ECO:0000256" key="15">
    <source>
        <dbReference type="SAM" id="MobiDB-lite"/>
    </source>
</evidence>
<dbReference type="PANTHER" id="PTHR12317">
    <property type="entry name" value="DIACYLGLYCEROL O-ACYLTRANSFERASE"/>
    <property type="match status" value="1"/>
</dbReference>
<evidence type="ECO:0000256" key="2">
    <source>
        <dbReference type="ARBA" id="ARBA00004771"/>
    </source>
</evidence>
<protein>
    <recommendedName>
        <fullName evidence="14">Acyltransferase</fullName>
        <ecNumber evidence="14">2.3.1.-</ecNumber>
    </recommendedName>
</protein>
<comment type="pathway">
    <text evidence="3">Lipid metabolism.</text>
</comment>
<comment type="similarity">
    <text evidence="4 14">Belongs to the diacylglycerol acyltransferase family.</text>
</comment>
<evidence type="ECO:0000256" key="5">
    <source>
        <dbReference type="ARBA" id="ARBA00022516"/>
    </source>
</evidence>
<evidence type="ECO:0000256" key="10">
    <source>
        <dbReference type="ARBA" id="ARBA00022989"/>
    </source>
</evidence>
<dbReference type="RefSeq" id="XP_067076610.1">
    <property type="nucleotide sequence ID" value="XM_067220509.1"/>
</dbReference>
<evidence type="ECO:0000256" key="11">
    <source>
        <dbReference type="ARBA" id="ARBA00023098"/>
    </source>
</evidence>
<dbReference type="EC" id="2.3.1.-" evidence="14"/>
<dbReference type="GO" id="GO:0005789">
    <property type="term" value="C:endoplasmic reticulum membrane"/>
    <property type="evidence" value="ECO:0007669"/>
    <property type="project" value="UniProtKB-SubCell"/>
</dbReference>
<keyword evidence="13 16" id="KW-0012">Acyltransferase</keyword>
<evidence type="ECO:0000256" key="1">
    <source>
        <dbReference type="ARBA" id="ARBA00004477"/>
    </source>
</evidence>
<evidence type="ECO:0000313" key="17">
    <source>
        <dbReference type="Proteomes" id="UP000195570"/>
    </source>
</evidence>
<organism evidence="16 17">
    <name type="scientific">Trypanosoma equiperdum</name>
    <dbReference type="NCBI Taxonomy" id="5694"/>
    <lineage>
        <taxon>Eukaryota</taxon>
        <taxon>Discoba</taxon>
        <taxon>Euglenozoa</taxon>
        <taxon>Kinetoplastea</taxon>
        <taxon>Metakinetoplastina</taxon>
        <taxon>Trypanosomatida</taxon>
        <taxon>Trypanosomatidae</taxon>
        <taxon>Trypanosoma</taxon>
    </lineage>
</organism>
<feature type="transmembrane region" description="Helical" evidence="14">
    <location>
        <begin position="200"/>
        <end position="216"/>
    </location>
</feature>
<feature type="compositionally biased region" description="Polar residues" evidence="15">
    <location>
        <begin position="90"/>
        <end position="105"/>
    </location>
</feature>
<keyword evidence="17" id="KW-1185">Reference proteome</keyword>